<proteinExistence type="predicted"/>
<gene>
    <name evidence="2" type="ORF">SAMN04487989_106152</name>
</gene>
<name>A0A1I5D1E2_9FLAO</name>
<accession>A0A1I5D1E2</accession>
<evidence type="ECO:0000313" key="2">
    <source>
        <dbReference type="EMBL" id="SFN92963.1"/>
    </source>
</evidence>
<keyword evidence="3" id="KW-1185">Reference proteome</keyword>
<feature type="transmembrane region" description="Helical" evidence="1">
    <location>
        <begin position="53"/>
        <end position="71"/>
    </location>
</feature>
<reference evidence="3" key="1">
    <citation type="submission" date="2016-10" db="EMBL/GenBank/DDBJ databases">
        <authorList>
            <person name="Varghese N."/>
            <person name="Submissions S."/>
        </authorList>
    </citation>
    <scope>NUCLEOTIDE SEQUENCE [LARGE SCALE GENOMIC DNA]</scope>
    <source>
        <strain evidence="3">DSM 23925</strain>
    </source>
</reference>
<dbReference type="AlphaFoldDB" id="A0A1I5D1E2"/>
<dbReference type="Proteomes" id="UP000198705">
    <property type="component" value="Unassembled WGS sequence"/>
</dbReference>
<keyword evidence="1" id="KW-1133">Transmembrane helix</keyword>
<protein>
    <recommendedName>
        <fullName evidence="4">BlaR1 peptidase M56</fullName>
    </recommendedName>
</protein>
<evidence type="ECO:0000313" key="3">
    <source>
        <dbReference type="Proteomes" id="UP000198705"/>
    </source>
</evidence>
<evidence type="ECO:0008006" key="4">
    <source>
        <dbReference type="Google" id="ProtNLM"/>
    </source>
</evidence>
<sequence>MLVLMIVVSKDIVPKHYLAITIWPFIFVKKQAFKKDVILLNHERIHYKQQIELLVIPFFILYLLEFIYGIIKFKSSRQAYRQISFEREAYTNENNLNYLKSRLFWNFKNYY</sequence>
<keyword evidence="1" id="KW-0812">Transmembrane</keyword>
<dbReference type="EMBL" id="FOVN01000006">
    <property type="protein sequence ID" value="SFN92963.1"/>
    <property type="molecule type" value="Genomic_DNA"/>
</dbReference>
<dbReference type="STRING" id="649333.SAMN04487989_106152"/>
<keyword evidence="1" id="KW-0472">Membrane</keyword>
<organism evidence="2 3">
    <name type="scientific">Bizionia echini</name>
    <dbReference type="NCBI Taxonomy" id="649333"/>
    <lineage>
        <taxon>Bacteria</taxon>
        <taxon>Pseudomonadati</taxon>
        <taxon>Bacteroidota</taxon>
        <taxon>Flavobacteriia</taxon>
        <taxon>Flavobacteriales</taxon>
        <taxon>Flavobacteriaceae</taxon>
        <taxon>Bizionia</taxon>
    </lineage>
</organism>
<evidence type="ECO:0000256" key="1">
    <source>
        <dbReference type="SAM" id="Phobius"/>
    </source>
</evidence>